<organism evidence="5 6">
    <name type="scientific">Durusdinium trenchii</name>
    <dbReference type="NCBI Taxonomy" id="1381693"/>
    <lineage>
        <taxon>Eukaryota</taxon>
        <taxon>Sar</taxon>
        <taxon>Alveolata</taxon>
        <taxon>Dinophyceae</taxon>
        <taxon>Suessiales</taxon>
        <taxon>Symbiodiniaceae</taxon>
        <taxon>Durusdinium</taxon>
    </lineage>
</organism>
<accession>A0ABP0PS82</accession>
<dbReference type="SUPFAM" id="SSF51126">
    <property type="entry name" value="Pectin lyase-like"/>
    <property type="match status" value="2"/>
</dbReference>
<dbReference type="PANTHER" id="PTHR22990">
    <property type="entry name" value="F-BOX ONLY PROTEIN"/>
    <property type="match status" value="1"/>
</dbReference>
<dbReference type="SMART" id="SM00710">
    <property type="entry name" value="PbH1"/>
    <property type="match status" value="5"/>
</dbReference>
<feature type="region of interest" description="Disordered" evidence="3">
    <location>
        <begin position="829"/>
        <end position="862"/>
    </location>
</feature>
<evidence type="ECO:0000256" key="3">
    <source>
        <dbReference type="SAM" id="MobiDB-lite"/>
    </source>
</evidence>
<dbReference type="InterPro" id="IPR012334">
    <property type="entry name" value="Pectin_lyas_fold"/>
</dbReference>
<feature type="compositionally biased region" description="Basic and acidic residues" evidence="3">
    <location>
        <begin position="831"/>
        <end position="844"/>
    </location>
</feature>
<dbReference type="InterPro" id="IPR006626">
    <property type="entry name" value="PbH1"/>
</dbReference>
<keyword evidence="1" id="KW-0677">Repeat</keyword>
<dbReference type="InterPro" id="IPR011050">
    <property type="entry name" value="Pectin_lyase_fold/virulence"/>
</dbReference>
<proteinExistence type="predicted"/>
<gene>
    <name evidence="5" type="ORF">SCF082_LOCUS37458</name>
</gene>
<evidence type="ECO:0000256" key="1">
    <source>
        <dbReference type="ARBA" id="ARBA00022737"/>
    </source>
</evidence>
<comment type="caution">
    <text evidence="5">The sequence shown here is derived from an EMBL/GenBank/DDBJ whole genome shotgun (WGS) entry which is preliminary data.</text>
</comment>
<evidence type="ECO:0000256" key="2">
    <source>
        <dbReference type="SAM" id="Coils"/>
    </source>
</evidence>
<dbReference type="PANTHER" id="PTHR22990:SF15">
    <property type="entry name" value="F-BOX ONLY PROTEIN 10"/>
    <property type="match status" value="1"/>
</dbReference>
<feature type="coiled-coil region" evidence="2">
    <location>
        <begin position="202"/>
        <end position="234"/>
    </location>
</feature>
<dbReference type="InterPro" id="IPR051550">
    <property type="entry name" value="SCF-Subunits/Alg-Epimerases"/>
</dbReference>
<dbReference type="InterPro" id="IPR039448">
    <property type="entry name" value="Beta_helix"/>
</dbReference>
<keyword evidence="6" id="KW-1185">Reference proteome</keyword>
<feature type="domain" description="Right handed beta helix" evidence="4">
    <location>
        <begin position="430"/>
        <end position="584"/>
    </location>
</feature>
<protein>
    <submittedName>
        <fullName evidence="5">F-box protein dre-1 (Daf-12 redundant function protein)</fullName>
    </submittedName>
</protein>
<name>A0ABP0PS82_9DINO</name>
<evidence type="ECO:0000259" key="4">
    <source>
        <dbReference type="Pfam" id="PF13229"/>
    </source>
</evidence>
<keyword evidence="2" id="KW-0175">Coiled coil</keyword>
<reference evidence="5 6" key="1">
    <citation type="submission" date="2024-02" db="EMBL/GenBank/DDBJ databases">
        <authorList>
            <person name="Chen Y."/>
            <person name="Shah S."/>
            <person name="Dougan E. K."/>
            <person name="Thang M."/>
            <person name="Chan C."/>
        </authorList>
    </citation>
    <scope>NUCLEOTIDE SEQUENCE [LARGE SCALE GENOMIC DNA]</scope>
</reference>
<dbReference type="Pfam" id="PF13229">
    <property type="entry name" value="Beta_helix"/>
    <property type="match status" value="2"/>
</dbReference>
<dbReference type="EMBL" id="CAXAMM010038224">
    <property type="protein sequence ID" value="CAK9078293.1"/>
    <property type="molecule type" value="Genomic_DNA"/>
</dbReference>
<feature type="coiled-coil region" evidence="2">
    <location>
        <begin position="124"/>
        <end position="158"/>
    </location>
</feature>
<sequence>MEVDVLIRLEVRRVQRVADSTSMEIEALVAELQQRRSEHLGQRRQLLQFQQSSAQLSSDSQAWARSAVRRQAEENAQQVELHEELSVARSQLQHDEELVQEVHQHRRHEEAAYVSLLRDSARHARCEREKLVELQAQRAQLDARRPQLQTALQEVNEQRAHEANVCSFLKRKTEELQAEGHRLQTMHMESGSSCHATLELYRRQASEEAAALRLRRAQQQAKVTEEEMERMAFERRMAFRRRMEQRKKGPNDETGAISAVAVPAESTAETAQRQQGVANVMDIFQQVRTLVGLVSNAWSWSMRTNSTFRQVMPGLVRVHPGMGSETFIMQRSYFHEHLDQLIWPYLRFAICVPRDCASIAEALAKLPFWPPCTVLLAPKTTFREALAIDGTCVLLGGSGTVLAPAVLGAATLRRCRVVPPAAVWGKVSAGVATKGKAQLRLEHCTFQGWKSAAVCFRDDSDVTLKECRFEENPGTCISARNAASITVQQSSLTKNGGPVIQLRDATRLRLSESRLESNKGCGILVRGQAEAFIKSSCLEGHKMSAVAFQHQAKGSVLECRFERNDGAVVLVNGSAEVTVESNVFEKNGKSPPVLEFHGAAGPVKAKIVAKREKDVNGLTHQLSYISGAEGSDWANLDESAQMIRNRAGETNVPYQIKEPMRVGQQHDGEGGTLSGVNLQRGIKRSVLAVKDTAKATVRCNRMKANDGYGILVSDEAQAVMEENVLEEFKHAAIMLEGSASGVARTNTLSNNGGVGIQVQEKAKAILESNRIFQEKQPCIKVLGTSKSTIRQNYLLSSAARTARAAAAVLALDDAEVLVEENEVAAKRQVLRRSDGEEVEPERSPKSRRRNQPSGTMERKTGLRNFVRQDLDVVPLSGGTLSVVAVGGPSDPGRFKRIFTVNGLHRDPAGRRNVEPPERSEPFWDAHFITEEADPRRNVPWRTW</sequence>
<evidence type="ECO:0000313" key="5">
    <source>
        <dbReference type="EMBL" id="CAK9078293.1"/>
    </source>
</evidence>
<evidence type="ECO:0000313" key="6">
    <source>
        <dbReference type="Proteomes" id="UP001642464"/>
    </source>
</evidence>
<feature type="domain" description="Right handed beta helix" evidence="4">
    <location>
        <begin position="671"/>
        <end position="805"/>
    </location>
</feature>
<dbReference type="Proteomes" id="UP001642464">
    <property type="component" value="Unassembled WGS sequence"/>
</dbReference>
<dbReference type="Gene3D" id="2.160.20.10">
    <property type="entry name" value="Single-stranded right-handed beta-helix, Pectin lyase-like"/>
    <property type="match status" value="2"/>
</dbReference>